<comment type="caution">
    <text evidence="1">The sequence shown here is derived from an EMBL/GenBank/DDBJ whole genome shotgun (WGS) entry which is preliminary data.</text>
</comment>
<gene>
    <name evidence="1" type="ORF">NPIL_228771</name>
</gene>
<keyword evidence="2" id="KW-1185">Reference proteome</keyword>
<evidence type="ECO:0000313" key="1">
    <source>
        <dbReference type="EMBL" id="GFS75067.1"/>
    </source>
</evidence>
<protein>
    <submittedName>
        <fullName evidence="1">Uncharacterized protein</fullName>
    </submittedName>
</protein>
<proteinExistence type="predicted"/>
<sequence>MKTRGAYKLVSAELKAIREVLQLDPQWHPEEPRPSVVFAEWRLPIDDDSLSMVYYYSFHFPMHTWADLILDAMPMSQS</sequence>
<organism evidence="1 2">
    <name type="scientific">Nephila pilipes</name>
    <name type="common">Giant wood spider</name>
    <name type="synonym">Nephila maculata</name>
    <dbReference type="NCBI Taxonomy" id="299642"/>
    <lineage>
        <taxon>Eukaryota</taxon>
        <taxon>Metazoa</taxon>
        <taxon>Ecdysozoa</taxon>
        <taxon>Arthropoda</taxon>
        <taxon>Chelicerata</taxon>
        <taxon>Arachnida</taxon>
        <taxon>Araneae</taxon>
        <taxon>Araneomorphae</taxon>
        <taxon>Entelegynae</taxon>
        <taxon>Araneoidea</taxon>
        <taxon>Nephilidae</taxon>
        <taxon>Nephila</taxon>
    </lineage>
</organism>
<accession>A0A8X6T204</accession>
<name>A0A8X6T204_NEPPI</name>
<dbReference type="EMBL" id="BMAW01050395">
    <property type="protein sequence ID" value="GFS75067.1"/>
    <property type="molecule type" value="Genomic_DNA"/>
</dbReference>
<evidence type="ECO:0000313" key="2">
    <source>
        <dbReference type="Proteomes" id="UP000887013"/>
    </source>
</evidence>
<dbReference type="AlphaFoldDB" id="A0A8X6T204"/>
<dbReference type="Proteomes" id="UP000887013">
    <property type="component" value="Unassembled WGS sequence"/>
</dbReference>
<reference evidence="1" key="1">
    <citation type="submission" date="2020-08" db="EMBL/GenBank/DDBJ databases">
        <title>Multicomponent nature underlies the extraordinary mechanical properties of spider dragline silk.</title>
        <authorList>
            <person name="Kono N."/>
            <person name="Nakamura H."/>
            <person name="Mori M."/>
            <person name="Yoshida Y."/>
            <person name="Ohtoshi R."/>
            <person name="Malay A.D."/>
            <person name="Moran D.A.P."/>
            <person name="Tomita M."/>
            <person name="Numata K."/>
            <person name="Arakawa K."/>
        </authorList>
    </citation>
    <scope>NUCLEOTIDE SEQUENCE</scope>
</reference>